<dbReference type="PROSITE" id="PS50110">
    <property type="entry name" value="RESPONSE_REGULATORY"/>
    <property type="match status" value="1"/>
</dbReference>
<dbReference type="SUPFAM" id="SSF52172">
    <property type="entry name" value="CheY-like"/>
    <property type="match status" value="1"/>
</dbReference>
<dbReference type="PANTHER" id="PTHR43214:SF43">
    <property type="entry name" value="TWO-COMPONENT RESPONSE REGULATOR"/>
    <property type="match status" value="1"/>
</dbReference>
<protein>
    <submittedName>
        <fullName evidence="5">Response regulator transcription factor</fullName>
    </submittedName>
</protein>
<dbReference type="InterPro" id="IPR000792">
    <property type="entry name" value="Tscrpt_reg_LuxR_C"/>
</dbReference>
<reference evidence="5 6" key="1">
    <citation type="journal article" date="2019" name="Int. J. Syst. Evol. Microbiol.">
        <title>The Global Catalogue of Microorganisms (GCM) 10K type strain sequencing project: providing services to taxonomists for standard genome sequencing and annotation.</title>
        <authorList>
            <consortium name="The Broad Institute Genomics Platform"/>
            <consortium name="The Broad Institute Genome Sequencing Center for Infectious Disease"/>
            <person name="Wu L."/>
            <person name="Ma J."/>
        </authorList>
    </citation>
    <scope>NUCLEOTIDE SEQUENCE [LARGE SCALE GENOMIC DNA]</scope>
    <source>
        <strain evidence="5 6">JCM 12762</strain>
    </source>
</reference>
<dbReference type="PRINTS" id="PR00038">
    <property type="entry name" value="HTHLUXR"/>
</dbReference>
<feature type="modified residue" description="4-aspartylphosphate" evidence="2">
    <location>
        <position position="51"/>
    </location>
</feature>
<comment type="caution">
    <text evidence="5">The sequence shown here is derived from an EMBL/GenBank/DDBJ whole genome shotgun (WGS) entry which is preliminary data.</text>
</comment>
<dbReference type="PANTHER" id="PTHR43214">
    <property type="entry name" value="TWO-COMPONENT RESPONSE REGULATOR"/>
    <property type="match status" value="1"/>
</dbReference>
<name>A0ABN1VH45_9MICO</name>
<keyword evidence="2" id="KW-0597">Phosphoprotein</keyword>
<evidence type="ECO:0000259" key="3">
    <source>
        <dbReference type="PROSITE" id="PS50043"/>
    </source>
</evidence>
<dbReference type="Pfam" id="PF00196">
    <property type="entry name" value="GerE"/>
    <property type="match status" value="1"/>
</dbReference>
<dbReference type="InterPro" id="IPR001789">
    <property type="entry name" value="Sig_transdc_resp-reg_receiver"/>
</dbReference>
<keyword evidence="6" id="KW-1185">Reference proteome</keyword>
<organism evidence="5 6">
    <name type="scientific">Rhodoglobus aureus</name>
    <dbReference type="NCBI Taxonomy" id="191497"/>
    <lineage>
        <taxon>Bacteria</taxon>
        <taxon>Bacillati</taxon>
        <taxon>Actinomycetota</taxon>
        <taxon>Actinomycetes</taxon>
        <taxon>Micrococcales</taxon>
        <taxon>Microbacteriaceae</taxon>
        <taxon>Rhodoglobus</taxon>
    </lineage>
</organism>
<dbReference type="SMART" id="SM00421">
    <property type="entry name" value="HTH_LUXR"/>
    <property type="match status" value="1"/>
</dbReference>
<dbReference type="Gene3D" id="3.40.50.2300">
    <property type="match status" value="1"/>
</dbReference>
<dbReference type="Proteomes" id="UP001500943">
    <property type="component" value="Unassembled WGS sequence"/>
</dbReference>
<dbReference type="SUPFAM" id="SSF46894">
    <property type="entry name" value="C-terminal effector domain of the bipartite response regulators"/>
    <property type="match status" value="1"/>
</dbReference>
<evidence type="ECO:0000256" key="1">
    <source>
        <dbReference type="ARBA" id="ARBA00023125"/>
    </source>
</evidence>
<dbReference type="InterPro" id="IPR016032">
    <property type="entry name" value="Sig_transdc_resp-reg_C-effctor"/>
</dbReference>
<dbReference type="RefSeq" id="WP_343922906.1">
    <property type="nucleotide sequence ID" value="NZ_BAAAKW010000014.1"/>
</dbReference>
<dbReference type="EMBL" id="BAAAKW010000014">
    <property type="protein sequence ID" value="GAA1209089.1"/>
    <property type="molecule type" value="Genomic_DNA"/>
</dbReference>
<keyword evidence="1" id="KW-0238">DNA-binding</keyword>
<dbReference type="PROSITE" id="PS50043">
    <property type="entry name" value="HTH_LUXR_2"/>
    <property type="match status" value="1"/>
</dbReference>
<proteinExistence type="predicted"/>
<dbReference type="Gene3D" id="1.10.10.10">
    <property type="entry name" value="Winged helix-like DNA-binding domain superfamily/Winged helix DNA-binding domain"/>
    <property type="match status" value="1"/>
</dbReference>
<feature type="domain" description="Response regulatory" evidence="4">
    <location>
        <begin position="5"/>
        <end position="116"/>
    </location>
</feature>
<evidence type="ECO:0000313" key="5">
    <source>
        <dbReference type="EMBL" id="GAA1209089.1"/>
    </source>
</evidence>
<dbReference type="InterPro" id="IPR036388">
    <property type="entry name" value="WH-like_DNA-bd_sf"/>
</dbReference>
<feature type="domain" description="HTH luxR-type" evidence="3">
    <location>
        <begin position="137"/>
        <end position="202"/>
    </location>
</feature>
<evidence type="ECO:0000256" key="2">
    <source>
        <dbReference type="PROSITE-ProRule" id="PRU00169"/>
    </source>
</evidence>
<sequence length="226" mass="24301">MNSVRVALVNDYEVVARGVVGMLRSYQNRVRVVELDLNKQVSEYVDVALYDTFAATQGDRAVVRDLAANPLVVVVVVYSWILDPAHIEAVLANGAGGYISKGLSASMLVAALEAIHAGGERIHTGGSGTSMAVVGDWPGREEGLTEREAEVLALITQGLSNAEIAERTHLSINSIKTYIRTCYRSIGANSRTNAVLWGIEHGFRPDRIRIEHPEPAPGGVKVAARA</sequence>
<evidence type="ECO:0000313" key="6">
    <source>
        <dbReference type="Proteomes" id="UP001500943"/>
    </source>
</evidence>
<dbReference type="InterPro" id="IPR011006">
    <property type="entry name" value="CheY-like_superfamily"/>
</dbReference>
<evidence type="ECO:0000259" key="4">
    <source>
        <dbReference type="PROSITE" id="PS50110"/>
    </source>
</evidence>
<dbReference type="InterPro" id="IPR039420">
    <property type="entry name" value="WalR-like"/>
</dbReference>
<dbReference type="CDD" id="cd06170">
    <property type="entry name" value="LuxR_C_like"/>
    <property type="match status" value="1"/>
</dbReference>
<gene>
    <name evidence="5" type="ORF">GCM10009655_05190</name>
</gene>
<accession>A0ABN1VH45</accession>